<dbReference type="SUPFAM" id="SSF49464">
    <property type="entry name" value="Carboxypeptidase regulatory domain-like"/>
    <property type="match status" value="1"/>
</dbReference>
<dbReference type="InterPro" id="IPR008969">
    <property type="entry name" value="CarboxyPept-like_regulatory"/>
</dbReference>
<proteinExistence type="predicted"/>
<reference evidence="2" key="1">
    <citation type="submission" date="2020-10" db="EMBL/GenBank/DDBJ databases">
        <title>Connecting structure to function with the recovery of over 1000 high-quality activated sludge metagenome-assembled genomes encoding full-length rRNA genes using long-read sequencing.</title>
        <authorList>
            <person name="Singleton C.M."/>
            <person name="Petriglieri F."/>
            <person name="Kristensen J.M."/>
            <person name="Kirkegaard R.H."/>
            <person name="Michaelsen T.Y."/>
            <person name="Andersen M.H."/>
            <person name="Karst S.M."/>
            <person name="Dueholm M.S."/>
            <person name="Nielsen P.H."/>
            <person name="Albertsen M."/>
        </authorList>
    </citation>
    <scope>NUCLEOTIDE SEQUENCE</scope>
    <source>
        <strain evidence="2">Skiv_18-Q3-R9-52_MAXAC.067</strain>
    </source>
</reference>
<feature type="signal peptide" evidence="1">
    <location>
        <begin position="1"/>
        <end position="24"/>
    </location>
</feature>
<gene>
    <name evidence="2" type="ORF">IPP58_12000</name>
</gene>
<keyword evidence="2" id="KW-0121">Carboxypeptidase</keyword>
<dbReference type="EMBL" id="JADKIO010000008">
    <property type="protein sequence ID" value="MBK9797198.1"/>
    <property type="molecule type" value="Genomic_DNA"/>
</dbReference>
<comment type="caution">
    <text evidence="2">The sequence shown here is derived from an EMBL/GenBank/DDBJ whole genome shotgun (WGS) entry which is preliminary data.</text>
</comment>
<keyword evidence="2" id="KW-0378">Hydrolase</keyword>
<dbReference type="Proteomes" id="UP000886657">
    <property type="component" value="Unassembled WGS sequence"/>
</dbReference>
<name>A0A9D7SHX6_9BACT</name>
<dbReference type="Pfam" id="PF13620">
    <property type="entry name" value="CarboxypepD_reg"/>
    <property type="match status" value="1"/>
</dbReference>
<feature type="chain" id="PRO_5039314275" evidence="1">
    <location>
        <begin position="25"/>
        <end position="193"/>
    </location>
</feature>
<evidence type="ECO:0000313" key="2">
    <source>
        <dbReference type="EMBL" id="MBK9797198.1"/>
    </source>
</evidence>
<dbReference type="Gene3D" id="2.60.40.1120">
    <property type="entry name" value="Carboxypeptidase-like, regulatory domain"/>
    <property type="match status" value="1"/>
</dbReference>
<dbReference type="AlphaFoldDB" id="A0A9D7SHX6"/>
<keyword evidence="1" id="KW-0732">Signal</keyword>
<evidence type="ECO:0000313" key="3">
    <source>
        <dbReference type="Proteomes" id="UP000886657"/>
    </source>
</evidence>
<sequence>MYPTPLRMARTTALLVALGATAYAAGDGNLSVAVTDAAGKPFAGATVIISSPTQIGGARTQVTDSAGRTRFIRLSPGFFKIQISAAGYQTQTNLNAVVLVDQTASVSTKMVAVGSATVEVIASASQVDITTVTQGMQVSEVELTRLPVGRDQLSALLLAPGVIASTSVNGNPSLTAGLGRDNLGAMVAATTPT</sequence>
<evidence type="ECO:0000256" key="1">
    <source>
        <dbReference type="SAM" id="SignalP"/>
    </source>
</evidence>
<organism evidence="2 3">
    <name type="scientific">Candidatus Geothrix skivensis</name>
    <dbReference type="NCBI Taxonomy" id="2954439"/>
    <lineage>
        <taxon>Bacteria</taxon>
        <taxon>Pseudomonadati</taxon>
        <taxon>Acidobacteriota</taxon>
        <taxon>Holophagae</taxon>
        <taxon>Holophagales</taxon>
        <taxon>Holophagaceae</taxon>
        <taxon>Geothrix</taxon>
    </lineage>
</organism>
<accession>A0A9D7SHX6</accession>
<dbReference type="GO" id="GO:0004180">
    <property type="term" value="F:carboxypeptidase activity"/>
    <property type="evidence" value="ECO:0007669"/>
    <property type="project" value="UniProtKB-KW"/>
</dbReference>
<keyword evidence="2" id="KW-0645">Protease</keyword>
<protein>
    <submittedName>
        <fullName evidence="2">Carboxypeptidase regulatory-like domain-containing protein</fullName>
    </submittedName>
</protein>